<keyword evidence="4" id="KW-1185">Reference proteome</keyword>
<sequence>MPTYEYQCEKCKKSFEIFQSMKDEPLTTCPKDHCRMRTWGKGKVKRQLGTGAGLIFKGSGFYITDYRSEGYRAAAKSEASSGESKNTDTKKTESKPAPAEKKKPSAKKKND</sequence>
<organism evidence="3 4">
    <name type="scientific">Chthoniobacter flavus Ellin428</name>
    <dbReference type="NCBI Taxonomy" id="497964"/>
    <lineage>
        <taxon>Bacteria</taxon>
        <taxon>Pseudomonadati</taxon>
        <taxon>Verrucomicrobiota</taxon>
        <taxon>Spartobacteria</taxon>
        <taxon>Chthoniobacterales</taxon>
        <taxon>Chthoniobacteraceae</taxon>
        <taxon>Chthoniobacter</taxon>
    </lineage>
</organism>
<dbReference type="InParanoid" id="B4D045"/>
<feature type="domain" description="Putative regulatory protein FmdB zinc ribbon" evidence="2">
    <location>
        <begin position="1"/>
        <end position="49"/>
    </location>
</feature>
<dbReference type="PANTHER" id="PTHR34404">
    <property type="entry name" value="REGULATORY PROTEIN, FMDB FAMILY"/>
    <property type="match status" value="1"/>
</dbReference>
<dbReference type="RefSeq" id="WP_006979608.1">
    <property type="nucleotide sequence ID" value="NZ_ABVL01000005.1"/>
</dbReference>
<dbReference type="eggNOG" id="COG2331">
    <property type="taxonomic scope" value="Bacteria"/>
</dbReference>
<dbReference type="PANTHER" id="PTHR34404:SF2">
    <property type="entry name" value="CONSERVED SERINE RICH PROTEIN"/>
    <property type="match status" value="1"/>
</dbReference>
<accession>B4D045</accession>
<dbReference type="EMBL" id="ABVL01000005">
    <property type="protein sequence ID" value="EDY20359.1"/>
    <property type="molecule type" value="Genomic_DNA"/>
</dbReference>
<evidence type="ECO:0000313" key="4">
    <source>
        <dbReference type="Proteomes" id="UP000005824"/>
    </source>
</evidence>
<reference evidence="3 4" key="1">
    <citation type="journal article" date="2011" name="J. Bacteriol.">
        <title>Genome sequence of Chthoniobacter flavus Ellin428, an aerobic heterotrophic soil bacterium.</title>
        <authorList>
            <person name="Kant R."/>
            <person name="van Passel M.W."/>
            <person name="Palva A."/>
            <person name="Lucas S."/>
            <person name="Lapidus A."/>
            <person name="Glavina Del Rio T."/>
            <person name="Dalin E."/>
            <person name="Tice H."/>
            <person name="Bruce D."/>
            <person name="Goodwin L."/>
            <person name="Pitluck S."/>
            <person name="Larimer F.W."/>
            <person name="Land M.L."/>
            <person name="Hauser L."/>
            <person name="Sangwan P."/>
            <person name="de Vos W.M."/>
            <person name="Janssen P.H."/>
            <person name="Smidt H."/>
        </authorList>
    </citation>
    <scope>NUCLEOTIDE SEQUENCE [LARGE SCALE GENOMIC DNA]</scope>
    <source>
        <strain evidence="3 4">Ellin428</strain>
    </source>
</reference>
<feature type="region of interest" description="Disordered" evidence="1">
    <location>
        <begin position="73"/>
        <end position="111"/>
    </location>
</feature>
<protein>
    <submittedName>
        <fullName evidence="3">Regulatory protein, FmdB family</fullName>
    </submittedName>
</protein>
<dbReference type="NCBIfam" id="TIGR02605">
    <property type="entry name" value="CxxC_CxxC_SSSS"/>
    <property type="match status" value="1"/>
</dbReference>
<proteinExistence type="predicted"/>
<feature type="compositionally biased region" description="Basic and acidic residues" evidence="1">
    <location>
        <begin position="85"/>
        <end position="111"/>
    </location>
</feature>
<evidence type="ECO:0000259" key="2">
    <source>
        <dbReference type="SMART" id="SM00834"/>
    </source>
</evidence>
<dbReference type="Pfam" id="PF09723">
    <property type="entry name" value="Zn_ribbon_8"/>
    <property type="match status" value="1"/>
</dbReference>
<dbReference type="Proteomes" id="UP000005824">
    <property type="component" value="Unassembled WGS sequence"/>
</dbReference>
<dbReference type="InterPro" id="IPR013429">
    <property type="entry name" value="Regulatory_FmdB_Zinc_ribbon"/>
</dbReference>
<gene>
    <name evidence="3" type="ORF">CfE428DRAFT_2283</name>
</gene>
<dbReference type="AlphaFoldDB" id="B4D045"/>
<name>B4D045_9BACT</name>
<comment type="caution">
    <text evidence="3">The sequence shown here is derived from an EMBL/GenBank/DDBJ whole genome shotgun (WGS) entry which is preliminary data.</text>
</comment>
<dbReference type="SMART" id="SM00834">
    <property type="entry name" value="CxxC_CXXC_SSSS"/>
    <property type="match status" value="1"/>
</dbReference>
<evidence type="ECO:0000313" key="3">
    <source>
        <dbReference type="EMBL" id="EDY20359.1"/>
    </source>
</evidence>
<dbReference type="STRING" id="497964.CfE428DRAFT_2283"/>
<evidence type="ECO:0000256" key="1">
    <source>
        <dbReference type="SAM" id="MobiDB-lite"/>
    </source>
</evidence>
<feature type="compositionally biased region" description="Low complexity" evidence="1">
    <location>
        <begin position="73"/>
        <end position="84"/>
    </location>
</feature>